<dbReference type="VEuPathDB" id="TrichDB:TVAG_260870"/>
<keyword evidence="6" id="KW-0732">Signal</keyword>
<dbReference type="GO" id="GO:0005886">
    <property type="term" value="C:plasma membrane"/>
    <property type="evidence" value="ECO:0007669"/>
    <property type="project" value="UniProtKB-SubCell"/>
</dbReference>
<gene>
    <name evidence="17" type="ORF">TVAG_260870</name>
</gene>
<evidence type="ECO:0000256" key="11">
    <source>
        <dbReference type="ARBA" id="ARBA00023136"/>
    </source>
</evidence>
<keyword evidence="15" id="KW-0325">Glycoprotein</keyword>
<dbReference type="AlphaFoldDB" id="A2EXL0"/>
<evidence type="ECO:0000259" key="16">
    <source>
        <dbReference type="Pfam" id="PF12810"/>
    </source>
</evidence>
<evidence type="ECO:0000256" key="1">
    <source>
        <dbReference type="ARBA" id="ARBA00004251"/>
    </source>
</evidence>
<dbReference type="EMBL" id="DS113530">
    <property type="protein sequence ID" value="EAY02627.1"/>
    <property type="molecule type" value="Genomic_DNA"/>
</dbReference>
<evidence type="ECO:0000256" key="12">
    <source>
        <dbReference type="ARBA" id="ARBA00023137"/>
    </source>
</evidence>
<protein>
    <recommendedName>
        <fullName evidence="2">receptor protein-tyrosine kinase</fullName>
        <ecNumber evidence="2">2.7.10.1</ecNumber>
    </recommendedName>
</protein>
<accession>A2EXL0</accession>
<dbReference type="KEGG" id="tva:4760467"/>
<reference evidence="17" key="2">
    <citation type="journal article" date="2007" name="Science">
        <title>Draft genome sequence of the sexually transmitted pathogen Trichomonas vaginalis.</title>
        <authorList>
            <person name="Carlton J.M."/>
            <person name="Hirt R.P."/>
            <person name="Silva J.C."/>
            <person name="Delcher A.L."/>
            <person name="Schatz M."/>
            <person name="Zhao Q."/>
            <person name="Wortman J.R."/>
            <person name="Bidwell S.L."/>
            <person name="Alsmark U.C.M."/>
            <person name="Besteiro S."/>
            <person name="Sicheritz-Ponten T."/>
            <person name="Noel C.J."/>
            <person name="Dacks J.B."/>
            <person name="Foster P.G."/>
            <person name="Simillion C."/>
            <person name="Van de Peer Y."/>
            <person name="Miranda-Saavedra D."/>
            <person name="Barton G.J."/>
            <person name="Westrop G.D."/>
            <person name="Mueller S."/>
            <person name="Dessi D."/>
            <person name="Fiori P.L."/>
            <person name="Ren Q."/>
            <person name="Paulsen I."/>
            <person name="Zhang H."/>
            <person name="Bastida-Corcuera F.D."/>
            <person name="Simoes-Barbosa A."/>
            <person name="Brown M.T."/>
            <person name="Hayes R.D."/>
            <person name="Mukherjee M."/>
            <person name="Okumura C.Y."/>
            <person name="Schneider R."/>
            <person name="Smith A.J."/>
            <person name="Vanacova S."/>
            <person name="Villalvazo M."/>
            <person name="Haas B.J."/>
            <person name="Pertea M."/>
            <person name="Feldblyum T.V."/>
            <person name="Utterback T.R."/>
            <person name="Shu C.L."/>
            <person name="Osoegawa K."/>
            <person name="de Jong P.J."/>
            <person name="Hrdy I."/>
            <person name="Horvathova L."/>
            <person name="Zubacova Z."/>
            <person name="Dolezal P."/>
            <person name="Malik S.B."/>
            <person name="Logsdon J.M. Jr."/>
            <person name="Henze K."/>
            <person name="Gupta A."/>
            <person name="Wang C.C."/>
            <person name="Dunne R.L."/>
            <person name="Upcroft J.A."/>
            <person name="Upcroft P."/>
            <person name="White O."/>
            <person name="Salzberg S.L."/>
            <person name="Tang P."/>
            <person name="Chiu C.-H."/>
            <person name="Lee Y.-S."/>
            <person name="Embley T.M."/>
            <person name="Coombs G.H."/>
            <person name="Mottram J.C."/>
            <person name="Tachezy J."/>
            <person name="Fraser-Liggett C.M."/>
            <person name="Johnson P.J."/>
        </authorList>
    </citation>
    <scope>NUCLEOTIDE SEQUENCE [LARGE SCALE GENOMIC DNA]</scope>
    <source>
        <strain evidence="17">G3</strain>
    </source>
</reference>
<evidence type="ECO:0000256" key="7">
    <source>
        <dbReference type="ARBA" id="ARBA00022741"/>
    </source>
</evidence>
<dbReference type="GO" id="GO:0005524">
    <property type="term" value="F:ATP binding"/>
    <property type="evidence" value="ECO:0007669"/>
    <property type="project" value="UniProtKB-KW"/>
</dbReference>
<dbReference type="InterPro" id="IPR055163">
    <property type="entry name" value="ALK/LTK-like_GRD"/>
</dbReference>
<comment type="subcellular location">
    <subcellularLocation>
        <location evidence="1">Cell membrane</location>
        <topology evidence="1">Single-pass type I membrane protein</topology>
    </subcellularLocation>
</comment>
<keyword evidence="11" id="KW-0472">Membrane</keyword>
<keyword evidence="8" id="KW-0418">Kinase</keyword>
<keyword evidence="13" id="KW-1015">Disulfide bond</keyword>
<keyword evidence="5" id="KW-0812">Transmembrane</keyword>
<evidence type="ECO:0000256" key="15">
    <source>
        <dbReference type="ARBA" id="ARBA00023180"/>
    </source>
</evidence>
<dbReference type="EC" id="2.7.10.1" evidence="2"/>
<proteinExistence type="predicted"/>
<evidence type="ECO:0000256" key="8">
    <source>
        <dbReference type="ARBA" id="ARBA00022777"/>
    </source>
</evidence>
<keyword evidence="9" id="KW-0067">ATP-binding</keyword>
<keyword evidence="12" id="KW-0829">Tyrosine-protein kinase</keyword>
<dbReference type="InParanoid" id="A2EXL0"/>
<evidence type="ECO:0000256" key="13">
    <source>
        <dbReference type="ARBA" id="ARBA00023157"/>
    </source>
</evidence>
<keyword evidence="18" id="KW-1185">Reference proteome</keyword>
<dbReference type="Proteomes" id="UP000001542">
    <property type="component" value="Unassembled WGS sequence"/>
</dbReference>
<dbReference type="Pfam" id="PF12810">
    <property type="entry name" value="ALK_LTK_GRD"/>
    <property type="match status" value="1"/>
</dbReference>
<evidence type="ECO:0000256" key="10">
    <source>
        <dbReference type="ARBA" id="ARBA00022989"/>
    </source>
</evidence>
<keyword evidence="10" id="KW-1133">Transmembrane helix</keyword>
<evidence type="ECO:0000313" key="17">
    <source>
        <dbReference type="EMBL" id="EAY02627.1"/>
    </source>
</evidence>
<keyword evidence="4" id="KW-0808">Transferase</keyword>
<evidence type="ECO:0000256" key="14">
    <source>
        <dbReference type="ARBA" id="ARBA00023170"/>
    </source>
</evidence>
<sequence length="379" mass="41064">MIRYSYANISKPVKSNTVKVSENKYTFEYPCESTFDCTDYIIHLPRGTYKFELYGASGGSSQGNVSSYRFPTDQCILDETVKNVGGNTICLRKPNIGGAGAYISGIITLNKDIISYATIGGKGQFKYKIQQSNNDDCYLKNNMIEGGYGGGGYSSNFFYSDSDFGSGSGGGQTAVKFEVNDLWHRVIVSGAGGGSDDKDGTYGDFNDGSGGAGGIIGQGWFSSGIYNFNYTANSTSGFSFGYGESVQKYKSLNPKGVQSYYGGSDRAGAGSGWFGGFASHDSNAGSGGGSSWVLSKDAIIPQGKIEAFDSFYQSIGKYEYAFTKSDYLFEHIFHTSGVWEGNGKLIITILNHCIFNTKFLCYRLHVIDYFLIFLLVNDS</sequence>
<feature type="domain" description="ALK/LTK-like glycine-rich" evidence="16">
    <location>
        <begin position="40"/>
        <end position="350"/>
    </location>
</feature>
<keyword evidence="7" id="KW-0547">Nucleotide-binding</keyword>
<reference evidence="17" key="1">
    <citation type="submission" date="2006-10" db="EMBL/GenBank/DDBJ databases">
        <authorList>
            <person name="Amadeo P."/>
            <person name="Zhao Q."/>
            <person name="Wortman J."/>
            <person name="Fraser-Liggett C."/>
            <person name="Carlton J."/>
        </authorList>
    </citation>
    <scope>NUCLEOTIDE SEQUENCE</scope>
    <source>
        <strain evidence="17">G3</strain>
    </source>
</reference>
<evidence type="ECO:0000256" key="4">
    <source>
        <dbReference type="ARBA" id="ARBA00022679"/>
    </source>
</evidence>
<evidence type="ECO:0000256" key="6">
    <source>
        <dbReference type="ARBA" id="ARBA00022729"/>
    </source>
</evidence>
<evidence type="ECO:0000256" key="2">
    <source>
        <dbReference type="ARBA" id="ARBA00011902"/>
    </source>
</evidence>
<evidence type="ECO:0000256" key="9">
    <source>
        <dbReference type="ARBA" id="ARBA00022840"/>
    </source>
</evidence>
<keyword evidence="3" id="KW-1003">Cell membrane</keyword>
<organism evidence="17 18">
    <name type="scientific">Trichomonas vaginalis (strain ATCC PRA-98 / G3)</name>
    <dbReference type="NCBI Taxonomy" id="412133"/>
    <lineage>
        <taxon>Eukaryota</taxon>
        <taxon>Metamonada</taxon>
        <taxon>Parabasalia</taxon>
        <taxon>Trichomonadida</taxon>
        <taxon>Trichomonadidae</taxon>
        <taxon>Trichomonas</taxon>
    </lineage>
</organism>
<dbReference type="RefSeq" id="XP_001314850.1">
    <property type="nucleotide sequence ID" value="XM_001314815.1"/>
</dbReference>
<evidence type="ECO:0000256" key="5">
    <source>
        <dbReference type="ARBA" id="ARBA00022692"/>
    </source>
</evidence>
<dbReference type="GO" id="GO:0004714">
    <property type="term" value="F:transmembrane receptor protein tyrosine kinase activity"/>
    <property type="evidence" value="ECO:0007669"/>
    <property type="project" value="UniProtKB-EC"/>
</dbReference>
<evidence type="ECO:0000256" key="3">
    <source>
        <dbReference type="ARBA" id="ARBA00022475"/>
    </source>
</evidence>
<evidence type="ECO:0000313" key="18">
    <source>
        <dbReference type="Proteomes" id="UP000001542"/>
    </source>
</evidence>
<dbReference type="VEuPathDB" id="TrichDB:TVAGG3_0241140"/>
<keyword evidence="14" id="KW-0675">Receptor</keyword>
<name>A2EXL0_TRIV3</name>